<name>A0A8S0WA14_9FIRM</name>
<keyword evidence="6" id="KW-1185">Reference proteome</keyword>
<proteinExistence type="inferred from homology"/>
<accession>A0A8S0WA14</accession>
<dbReference type="InterPro" id="IPR016161">
    <property type="entry name" value="Ald_DH/histidinol_DH"/>
</dbReference>
<evidence type="ECO:0000313" key="6">
    <source>
        <dbReference type="Proteomes" id="UP001071230"/>
    </source>
</evidence>
<protein>
    <submittedName>
        <fullName evidence="4">Aldehyde dehydrogenase family</fullName>
        <ecNumber evidence="4">1.-.-.-</ecNumber>
        <ecNumber evidence="4">1.2.1.-</ecNumber>
    </submittedName>
    <submittedName>
        <fullName evidence="5">Succinate-semialdehyde dehydrogenase [NADP(+)] GabD</fullName>
    </submittedName>
</protein>
<dbReference type="InterPro" id="IPR016162">
    <property type="entry name" value="Ald_DH_N"/>
</dbReference>
<dbReference type="InterPro" id="IPR015590">
    <property type="entry name" value="Aldehyde_DH_dom"/>
</dbReference>
<dbReference type="CDD" id="cd07103">
    <property type="entry name" value="ALDH_F5_SSADH_GabD"/>
    <property type="match status" value="1"/>
</dbReference>
<reference evidence="5" key="1">
    <citation type="submission" date="2014-11" db="EMBL/GenBank/DDBJ databases">
        <authorList>
            <person name="Hornung B.V."/>
        </authorList>
    </citation>
    <scope>NUCLEOTIDE SEQUENCE</scope>
    <source>
        <strain evidence="5">INE</strain>
    </source>
</reference>
<evidence type="ECO:0000256" key="2">
    <source>
        <dbReference type="ARBA" id="ARBA00023002"/>
    </source>
</evidence>
<dbReference type="Pfam" id="PF00171">
    <property type="entry name" value="Aldedh"/>
    <property type="match status" value="1"/>
</dbReference>
<dbReference type="PROSITE" id="PS00070">
    <property type="entry name" value="ALDEHYDE_DEHYDR_CYS"/>
    <property type="match status" value="1"/>
</dbReference>
<dbReference type="PANTHER" id="PTHR43353:SF5">
    <property type="entry name" value="SUCCINATE-SEMIALDEHYDE DEHYDROGENASE, MITOCHONDRIAL"/>
    <property type="match status" value="1"/>
</dbReference>
<dbReference type="GO" id="GO:0009450">
    <property type="term" value="P:gamma-aminobutyric acid catabolic process"/>
    <property type="evidence" value="ECO:0007669"/>
    <property type="project" value="TreeGrafter"/>
</dbReference>
<dbReference type="RefSeq" id="WP_261487516.1">
    <property type="nucleotide sequence ID" value="NZ_CDGJ01000109.1"/>
</dbReference>
<dbReference type="InterPro" id="IPR016163">
    <property type="entry name" value="Ald_DH_C"/>
</dbReference>
<dbReference type="SUPFAM" id="SSF53720">
    <property type="entry name" value="ALDH-like"/>
    <property type="match status" value="1"/>
</dbReference>
<dbReference type="Gene3D" id="3.40.605.10">
    <property type="entry name" value="Aldehyde Dehydrogenase, Chain A, domain 1"/>
    <property type="match status" value="1"/>
</dbReference>
<dbReference type="EMBL" id="CDGJ01000109">
    <property type="protein sequence ID" value="CEJ09008.1"/>
    <property type="molecule type" value="Genomic_DNA"/>
</dbReference>
<dbReference type="EC" id="1.2.1.-" evidence="4"/>
<dbReference type="FunFam" id="3.40.309.10:FF:000004">
    <property type="entry name" value="Succinate-semialdehyde dehydrogenase I"/>
    <property type="match status" value="1"/>
</dbReference>
<gene>
    <name evidence="5" type="ORF">DEACI_3490</name>
    <name evidence="4" type="ORF">DEACI_3872</name>
</gene>
<dbReference type="AlphaFoldDB" id="A0A8S0WA14"/>
<dbReference type="EC" id="1.-.-.-" evidence="4"/>
<evidence type="ECO:0000313" key="4">
    <source>
        <dbReference type="EMBL" id="CAA7603049.1"/>
    </source>
</evidence>
<keyword evidence="2 4" id="KW-0560">Oxidoreductase</keyword>
<evidence type="ECO:0000259" key="3">
    <source>
        <dbReference type="Pfam" id="PF00171"/>
    </source>
</evidence>
<dbReference type="PANTHER" id="PTHR43353">
    <property type="entry name" value="SUCCINATE-SEMIALDEHYDE DEHYDROGENASE, MITOCHONDRIAL"/>
    <property type="match status" value="1"/>
</dbReference>
<dbReference type="KEGG" id="aacx:DEACI_3872"/>
<organism evidence="4">
    <name type="scientific">Acididesulfobacillus acetoxydans</name>
    <dbReference type="NCBI Taxonomy" id="1561005"/>
    <lineage>
        <taxon>Bacteria</taxon>
        <taxon>Bacillati</taxon>
        <taxon>Bacillota</taxon>
        <taxon>Clostridia</taxon>
        <taxon>Eubacteriales</taxon>
        <taxon>Peptococcaceae</taxon>
        <taxon>Acididesulfobacillus</taxon>
    </lineage>
</organism>
<comment type="similarity">
    <text evidence="1">Belongs to the aldehyde dehydrogenase family.</text>
</comment>
<dbReference type="Proteomes" id="UP000836597">
    <property type="component" value="Chromosome"/>
</dbReference>
<dbReference type="FunFam" id="3.40.605.10:FF:000007">
    <property type="entry name" value="NAD/NADP-dependent betaine aldehyde dehydrogenase"/>
    <property type="match status" value="1"/>
</dbReference>
<sequence length="480" mass="50926">MMSTEYMQSLLIAGEWREPVRKGRKEVTNPATGEVIAVIGHGDSEDALMAVQAAEGAFPEWSATSVRTRANILNAAAGLLRQRADHIGHTLASETGKPLAQARGEVNFAAEYFQWFAEEIRRPHGYCIPSDAANRRHIAYTQPAGVALCLTPWNFPVSIQARKIAPALAAGCTVVARASDEAPLSVLELFRCIADAGVPGGAANLVLGPASVTTEAMMKHPAVRVVSFTGSTAVGRTLMHRAADGIVRLALELGGDAPFIVFDDADVVQAVEGAMIAKFRNNGQSCIAANRFYVHEEVYDQFVTLLAEKIAKMKIGNPVGGAQVDLGPLINLASKARVEGLVHEAEALGGKHLVPEMEVPAAGYYVAPAIMENVPESAGLAREELFAPVAPVFKFADEAEVIKKANNTDMGLAAYVYTGALSCSARVTEALRFGIIGLNNALPSVAYAPMGGVKQSGLGREGARTGLEEFMDIKYVATDL</sequence>
<dbReference type="Proteomes" id="UP001071230">
    <property type="component" value="Unassembled WGS sequence"/>
</dbReference>
<dbReference type="GO" id="GO:0004777">
    <property type="term" value="F:succinate-semialdehyde dehydrogenase (NAD+) activity"/>
    <property type="evidence" value="ECO:0007669"/>
    <property type="project" value="TreeGrafter"/>
</dbReference>
<dbReference type="InterPro" id="IPR016160">
    <property type="entry name" value="Ald_DH_CS_CYS"/>
</dbReference>
<dbReference type="Gene3D" id="3.40.309.10">
    <property type="entry name" value="Aldehyde Dehydrogenase, Chain A, domain 2"/>
    <property type="match status" value="1"/>
</dbReference>
<evidence type="ECO:0000313" key="5">
    <source>
        <dbReference type="EMBL" id="CEJ09008.1"/>
    </source>
</evidence>
<feature type="domain" description="Aldehyde dehydrogenase" evidence="3">
    <location>
        <begin position="20"/>
        <end position="476"/>
    </location>
</feature>
<dbReference type="InterPro" id="IPR050740">
    <property type="entry name" value="Aldehyde_DH_Superfamily"/>
</dbReference>
<evidence type="ECO:0000256" key="1">
    <source>
        <dbReference type="ARBA" id="ARBA00009986"/>
    </source>
</evidence>
<reference evidence="4" key="2">
    <citation type="submission" date="2020-01" db="EMBL/GenBank/DDBJ databases">
        <authorList>
            <person name="Hornung B."/>
        </authorList>
    </citation>
    <scope>NUCLEOTIDE SEQUENCE</scope>
    <source>
        <strain evidence="4">PacBioINE</strain>
    </source>
</reference>
<dbReference type="EMBL" id="LR746496">
    <property type="protein sequence ID" value="CAA7603049.1"/>
    <property type="molecule type" value="Genomic_DNA"/>
</dbReference>